<protein>
    <submittedName>
        <fullName evidence="8">Aste57867_20289 protein</fullName>
    </submittedName>
</protein>
<dbReference type="InterPro" id="IPR015424">
    <property type="entry name" value="PyrdxlP-dep_Trfase"/>
</dbReference>
<dbReference type="InterPro" id="IPR015421">
    <property type="entry name" value="PyrdxlP-dep_Trfase_major"/>
</dbReference>
<feature type="domain" description="Aminotransferase class I/classII large" evidence="6">
    <location>
        <begin position="27"/>
        <end position="400"/>
    </location>
</feature>
<dbReference type="GO" id="GO:0005737">
    <property type="term" value="C:cytoplasm"/>
    <property type="evidence" value="ECO:0007669"/>
    <property type="project" value="TreeGrafter"/>
</dbReference>
<evidence type="ECO:0000313" key="7">
    <source>
        <dbReference type="EMBL" id="KAF0688065.1"/>
    </source>
</evidence>
<organism evidence="8 9">
    <name type="scientific">Aphanomyces stellatus</name>
    <dbReference type="NCBI Taxonomy" id="120398"/>
    <lineage>
        <taxon>Eukaryota</taxon>
        <taxon>Sar</taxon>
        <taxon>Stramenopiles</taxon>
        <taxon>Oomycota</taxon>
        <taxon>Saprolegniomycetes</taxon>
        <taxon>Saprolegniales</taxon>
        <taxon>Verrucalvaceae</taxon>
        <taxon>Aphanomyces</taxon>
    </lineage>
</organism>
<gene>
    <name evidence="8" type="primary">Aste57867_20289</name>
    <name evidence="7" type="ORF">As57867_020223</name>
    <name evidence="8" type="ORF">ASTE57867_20289</name>
</gene>
<dbReference type="Gene3D" id="3.40.640.10">
    <property type="entry name" value="Type I PLP-dependent aspartate aminotransferase-like (Major domain)"/>
    <property type="match status" value="1"/>
</dbReference>
<dbReference type="GO" id="GO:0030170">
    <property type="term" value="F:pyridoxal phosphate binding"/>
    <property type="evidence" value="ECO:0007669"/>
    <property type="project" value="InterPro"/>
</dbReference>
<dbReference type="EMBL" id="VJMH01006770">
    <property type="protein sequence ID" value="KAF0688065.1"/>
    <property type="molecule type" value="Genomic_DNA"/>
</dbReference>
<evidence type="ECO:0000256" key="5">
    <source>
        <dbReference type="ARBA" id="ARBA00022898"/>
    </source>
</evidence>
<sequence>MSARLKGFDQPTVWHEFTPLAIKHQSINLGQGFPDWPCDDFVKDAVKAAVDADINQYARPGGHMRLVKQVAKHYDTALERPVPIKPESEVAVGVGAHETIYSAIMGLVNPGDEVILLEPAFDIYAAQVQMAGGVNNFVPLQFNPATLQFELDLPALEAAFNAKTRVLVLNSPHNPTGAVFPKSDLEQVAAMLHRFPNVVVLADDVYEHIVFVPMTRFATLPGMWERTITVGSAGKTFSVTGWKVGWAVGPAPLIQCLNLANNWIMFSVAAPLQEAVATMLDQALRPFHSFPSYYAYLGDRYLKKRNQLAAALASLGIPVVLAQGGTFLFADVSRVAIPSAYLADGTSRDYAFCRWLTIEKRVTAIPTSAFYSDATKARGHRFVRFAYCKSDDSLATAIERMQSIQLIE</sequence>
<reference evidence="7" key="2">
    <citation type="submission" date="2019-06" db="EMBL/GenBank/DDBJ databases">
        <title>Genomics analysis of Aphanomyces spp. identifies a new class of oomycete effector associated with host adaptation.</title>
        <authorList>
            <person name="Gaulin E."/>
        </authorList>
    </citation>
    <scope>NUCLEOTIDE SEQUENCE</scope>
    <source>
        <strain evidence="7">CBS 578.67</strain>
    </source>
</reference>
<dbReference type="Gene3D" id="3.90.1150.10">
    <property type="entry name" value="Aspartate Aminotransferase, domain 1"/>
    <property type="match status" value="1"/>
</dbReference>
<evidence type="ECO:0000256" key="2">
    <source>
        <dbReference type="ARBA" id="ARBA00007441"/>
    </source>
</evidence>
<dbReference type="Proteomes" id="UP000332933">
    <property type="component" value="Unassembled WGS sequence"/>
</dbReference>
<keyword evidence="9" id="KW-1185">Reference proteome</keyword>
<evidence type="ECO:0000256" key="1">
    <source>
        <dbReference type="ARBA" id="ARBA00001933"/>
    </source>
</evidence>
<dbReference type="SUPFAM" id="SSF53383">
    <property type="entry name" value="PLP-dependent transferases"/>
    <property type="match status" value="1"/>
</dbReference>
<dbReference type="EMBL" id="CAADRA010006793">
    <property type="protein sequence ID" value="VFT96979.1"/>
    <property type="molecule type" value="Genomic_DNA"/>
</dbReference>
<dbReference type="InterPro" id="IPR051326">
    <property type="entry name" value="Kynurenine-oxoglutarate_AT"/>
</dbReference>
<dbReference type="InterPro" id="IPR015422">
    <property type="entry name" value="PyrdxlP-dep_Trfase_small"/>
</dbReference>
<dbReference type="PANTHER" id="PTHR43807">
    <property type="entry name" value="FI04487P"/>
    <property type="match status" value="1"/>
</dbReference>
<evidence type="ECO:0000256" key="4">
    <source>
        <dbReference type="ARBA" id="ARBA00022679"/>
    </source>
</evidence>
<evidence type="ECO:0000313" key="8">
    <source>
        <dbReference type="EMBL" id="VFT96979.1"/>
    </source>
</evidence>
<accession>A0A485LF82</accession>
<dbReference type="InterPro" id="IPR004839">
    <property type="entry name" value="Aminotransferase_I/II_large"/>
</dbReference>
<dbReference type="PANTHER" id="PTHR43807:SF20">
    <property type="entry name" value="FI04487P"/>
    <property type="match status" value="1"/>
</dbReference>
<dbReference type="GO" id="GO:0016212">
    <property type="term" value="F:kynurenine-oxoglutarate transaminase activity"/>
    <property type="evidence" value="ECO:0007669"/>
    <property type="project" value="TreeGrafter"/>
</dbReference>
<reference evidence="8 9" key="1">
    <citation type="submission" date="2019-03" db="EMBL/GenBank/DDBJ databases">
        <authorList>
            <person name="Gaulin E."/>
            <person name="Dumas B."/>
        </authorList>
    </citation>
    <scope>NUCLEOTIDE SEQUENCE [LARGE SCALE GENOMIC DNA]</scope>
    <source>
        <strain evidence="8">CBS 568.67</strain>
    </source>
</reference>
<dbReference type="OrthoDB" id="2414662at2759"/>
<name>A0A485LF82_9STRA</name>
<evidence type="ECO:0000256" key="3">
    <source>
        <dbReference type="ARBA" id="ARBA00022576"/>
    </source>
</evidence>
<keyword evidence="4" id="KW-0808">Transferase</keyword>
<dbReference type="CDD" id="cd00609">
    <property type="entry name" value="AAT_like"/>
    <property type="match status" value="1"/>
</dbReference>
<comment type="similarity">
    <text evidence="2">Belongs to the class-I pyridoxal-phosphate-dependent aminotransferase family.</text>
</comment>
<dbReference type="AlphaFoldDB" id="A0A485LF82"/>
<keyword evidence="3" id="KW-0032">Aminotransferase</keyword>
<dbReference type="FunFam" id="3.40.640.10:FF:000024">
    <property type="entry name" value="Kynurenine--oxoglutarate transaminase 3"/>
    <property type="match status" value="1"/>
</dbReference>
<dbReference type="Pfam" id="PF00155">
    <property type="entry name" value="Aminotran_1_2"/>
    <property type="match status" value="1"/>
</dbReference>
<evidence type="ECO:0000313" key="9">
    <source>
        <dbReference type="Proteomes" id="UP000332933"/>
    </source>
</evidence>
<keyword evidence="5" id="KW-0663">Pyridoxal phosphate</keyword>
<evidence type="ECO:0000259" key="6">
    <source>
        <dbReference type="Pfam" id="PF00155"/>
    </source>
</evidence>
<proteinExistence type="inferred from homology"/>
<comment type="cofactor">
    <cofactor evidence="1">
        <name>pyridoxal 5'-phosphate</name>
        <dbReference type="ChEBI" id="CHEBI:597326"/>
    </cofactor>
</comment>